<dbReference type="AlphaFoldDB" id="A0A0B2AKI7"/>
<dbReference type="Proteomes" id="UP000030982">
    <property type="component" value="Unassembled WGS sequence"/>
</dbReference>
<dbReference type="SUPFAM" id="SSF160113">
    <property type="entry name" value="YegP-like"/>
    <property type="match status" value="1"/>
</dbReference>
<dbReference type="STRING" id="1338436.LK10_12330"/>
<proteinExistence type="predicted"/>
<dbReference type="InterPro" id="IPR036913">
    <property type="entry name" value="YegP-like_sf"/>
</dbReference>
<organism evidence="1 2">
    <name type="scientific">Sinomonas humi</name>
    <dbReference type="NCBI Taxonomy" id="1338436"/>
    <lineage>
        <taxon>Bacteria</taxon>
        <taxon>Bacillati</taxon>
        <taxon>Actinomycetota</taxon>
        <taxon>Actinomycetes</taxon>
        <taxon>Micrococcales</taxon>
        <taxon>Micrococcaceae</taxon>
        <taxon>Sinomonas</taxon>
    </lineage>
</organism>
<comment type="caution">
    <text evidence="1">The sequence shown here is derived from an EMBL/GenBank/DDBJ whole genome shotgun (WGS) entry which is preliminary data.</text>
</comment>
<evidence type="ECO:0000313" key="1">
    <source>
        <dbReference type="EMBL" id="KHL02393.1"/>
    </source>
</evidence>
<dbReference type="EMBL" id="JTDL01000123">
    <property type="protein sequence ID" value="KHL02393.1"/>
    <property type="molecule type" value="Genomic_DNA"/>
</dbReference>
<accession>A0A0B2AKI7</accession>
<reference evidence="1 2" key="1">
    <citation type="submission" date="2014-09" db="EMBL/GenBank/DDBJ databases">
        <title>Genome sequence of Sinomonas sp. MUSC 117.</title>
        <authorList>
            <person name="Lee L.-H."/>
        </authorList>
    </citation>
    <scope>NUCLEOTIDE SEQUENCE [LARGE SCALE GENOMIC DNA]</scope>
    <source>
        <strain evidence="1 2">MUSC 117</strain>
    </source>
</reference>
<gene>
    <name evidence="1" type="ORF">LK10_12330</name>
</gene>
<evidence type="ECO:0000313" key="2">
    <source>
        <dbReference type="Proteomes" id="UP000030982"/>
    </source>
</evidence>
<sequence>MAARFEVLKDEARLYRVQLRSAEGVVVAVAQGLQSLDAVKHVIASVRESAAIGLVVDMTQPI</sequence>
<name>A0A0B2AKI7_9MICC</name>
<dbReference type="OrthoDB" id="4951300at2"/>
<keyword evidence="2" id="KW-1185">Reference proteome</keyword>
<dbReference type="RefSeq" id="WP_043124081.1">
    <property type="nucleotide sequence ID" value="NZ_JTDL01000123.1"/>
</dbReference>
<dbReference type="Gene3D" id="2.30.29.80">
    <property type="match status" value="1"/>
</dbReference>
<protein>
    <submittedName>
        <fullName evidence="1">Uncharacterized protein</fullName>
    </submittedName>
</protein>